<reference evidence="3 4" key="1">
    <citation type="submission" date="2019-11" db="EMBL/GenBank/DDBJ databases">
        <title>Genome sequences of 17 halophilic strains isolated from different environments.</title>
        <authorList>
            <person name="Furrow R.E."/>
        </authorList>
    </citation>
    <scope>NUCLEOTIDE SEQUENCE [LARGE SCALE GENOMIC DNA]</scope>
    <source>
        <strain evidence="3 4">22507_15_FS</strain>
    </source>
</reference>
<accession>A0A9X4YAH5</accession>
<dbReference type="PROSITE" id="PS50853">
    <property type="entry name" value="FN3"/>
    <property type="match status" value="1"/>
</dbReference>
<keyword evidence="4" id="KW-1185">Reference proteome</keyword>
<dbReference type="Gene3D" id="2.60.40.10">
    <property type="entry name" value="Immunoglobulins"/>
    <property type="match status" value="1"/>
</dbReference>
<dbReference type="InterPro" id="IPR003961">
    <property type="entry name" value="FN3_dom"/>
</dbReference>
<dbReference type="SMART" id="SM00060">
    <property type="entry name" value="FN3"/>
    <property type="match status" value="1"/>
</dbReference>
<dbReference type="SUPFAM" id="SSF49265">
    <property type="entry name" value="Fibronectin type III"/>
    <property type="match status" value="1"/>
</dbReference>
<dbReference type="InterPro" id="IPR036116">
    <property type="entry name" value="FN3_sf"/>
</dbReference>
<protein>
    <recommendedName>
        <fullName evidence="2">Fibronectin type-III domain-containing protein</fullName>
    </recommendedName>
</protein>
<dbReference type="Pfam" id="PF00041">
    <property type="entry name" value="fn3"/>
    <property type="match status" value="1"/>
</dbReference>
<feature type="region of interest" description="Disordered" evidence="1">
    <location>
        <begin position="73"/>
        <end position="103"/>
    </location>
</feature>
<dbReference type="Proteomes" id="UP000460751">
    <property type="component" value="Unassembled WGS sequence"/>
</dbReference>
<gene>
    <name evidence="3" type="ORF">GLW01_05855</name>
</gene>
<evidence type="ECO:0000259" key="2">
    <source>
        <dbReference type="PROSITE" id="PS50853"/>
    </source>
</evidence>
<name>A0A9X4YAH5_9GAMM</name>
<sequence>MDRVHGADLSAVSGNVPKHIWIKHTFTKLAGSLGTEMSTNRCKKMSYPARKLVIRAASSLILGLVLAGCQGGGGSDSGSEGSEADRSSNQDSTQETASVKPDSAVLSWDAPGYRVNGDGLPDGQISHYVVLWGQDPEQLNNSTEVTCKDCQDMEYTVEDLNEGKWYFSVKTVDSEGRESVRAEPASKTI</sequence>
<dbReference type="RefSeq" id="WP_160898490.1">
    <property type="nucleotide sequence ID" value="NZ_WMEX01000003.1"/>
</dbReference>
<dbReference type="InterPro" id="IPR013783">
    <property type="entry name" value="Ig-like_fold"/>
</dbReference>
<dbReference type="OrthoDB" id="6371650at2"/>
<proteinExistence type="predicted"/>
<feature type="domain" description="Fibronectin type-III" evidence="2">
    <location>
        <begin position="88"/>
        <end position="189"/>
    </location>
</feature>
<evidence type="ECO:0000313" key="4">
    <source>
        <dbReference type="Proteomes" id="UP000460751"/>
    </source>
</evidence>
<organism evidence="3 4">
    <name type="scientific">Vreelandella halophila</name>
    <dbReference type="NCBI Taxonomy" id="86177"/>
    <lineage>
        <taxon>Bacteria</taxon>
        <taxon>Pseudomonadati</taxon>
        <taxon>Pseudomonadota</taxon>
        <taxon>Gammaproteobacteria</taxon>
        <taxon>Oceanospirillales</taxon>
        <taxon>Halomonadaceae</taxon>
        <taxon>Vreelandella</taxon>
    </lineage>
</organism>
<dbReference type="CDD" id="cd00063">
    <property type="entry name" value="FN3"/>
    <property type="match status" value="1"/>
</dbReference>
<dbReference type="EMBL" id="WMEX01000003">
    <property type="protein sequence ID" value="MYL26317.1"/>
    <property type="molecule type" value="Genomic_DNA"/>
</dbReference>
<dbReference type="AlphaFoldDB" id="A0A9X4YAH5"/>
<evidence type="ECO:0000313" key="3">
    <source>
        <dbReference type="EMBL" id="MYL26317.1"/>
    </source>
</evidence>
<comment type="caution">
    <text evidence="3">The sequence shown here is derived from an EMBL/GenBank/DDBJ whole genome shotgun (WGS) entry which is preliminary data.</text>
</comment>
<evidence type="ECO:0000256" key="1">
    <source>
        <dbReference type="SAM" id="MobiDB-lite"/>
    </source>
</evidence>